<accession>A0A0D0E901</accession>
<sequence length="105" mass="11668">MIRGCSRIRIVPRTTSSVFSSVKGTKGQYFEAVNACHALTLVTFSAETAFSPAGNPVHVQPVKHVSPLSRVLSHYAGALELEQMAFLFNHSSTNRRQNFQCRCRE</sequence>
<protein>
    <submittedName>
        <fullName evidence="1">Uncharacterized protein</fullName>
    </submittedName>
</protein>
<reference evidence="1 2" key="1">
    <citation type="submission" date="2014-04" db="EMBL/GenBank/DDBJ databases">
        <authorList>
            <consortium name="DOE Joint Genome Institute"/>
            <person name="Kuo A."/>
            <person name="Kohler A."/>
            <person name="Jargeat P."/>
            <person name="Nagy L.G."/>
            <person name="Floudas D."/>
            <person name="Copeland A."/>
            <person name="Barry K.W."/>
            <person name="Cichocki N."/>
            <person name="Veneault-Fourrey C."/>
            <person name="LaButti K."/>
            <person name="Lindquist E.A."/>
            <person name="Lipzen A."/>
            <person name="Lundell T."/>
            <person name="Morin E."/>
            <person name="Murat C."/>
            <person name="Sun H."/>
            <person name="Tunlid A."/>
            <person name="Henrissat B."/>
            <person name="Grigoriev I.V."/>
            <person name="Hibbett D.S."/>
            <person name="Martin F."/>
            <person name="Nordberg H.P."/>
            <person name="Cantor M.N."/>
            <person name="Hua S.X."/>
        </authorList>
    </citation>
    <scope>NUCLEOTIDE SEQUENCE [LARGE SCALE GENOMIC DNA]</scope>
    <source>
        <strain evidence="1 2">Ve08.2h10</strain>
    </source>
</reference>
<dbReference type="AlphaFoldDB" id="A0A0D0E901"/>
<keyword evidence="2" id="KW-1185">Reference proteome</keyword>
<organism evidence="1 2">
    <name type="scientific">Paxillus rubicundulus Ve08.2h10</name>
    <dbReference type="NCBI Taxonomy" id="930991"/>
    <lineage>
        <taxon>Eukaryota</taxon>
        <taxon>Fungi</taxon>
        <taxon>Dikarya</taxon>
        <taxon>Basidiomycota</taxon>
        <taxon>Agaricomycotina</taxon>
        <taxon>Agaricomycetes</taxon>
        <taxon>Agaricomycetidae</taxon>
        <taxon>Boletales</taxon>
        <taxon>Paxilineae</taxon>
        <taxon>Paxillaceae</taxon>
        <taxon>Paxillus</taxon>
    </lineage>
</organism>
<dbReference type="InParanoid" id="A0A0D0E901"/>
<dbReference type="HOGENOM" id="CLU_2237452_0_0_1"/>
<dbReference type="Proteomes" id="UP000054538">
    <property type="component" value="Unassembled WGS sequence"/>
</dbReference>
<evidence type="ECO:0000313" key="2">
    <source>
        <dbReference type="Proteomes" id="UP000054538"/>
    </source>
</evidence>
<gene>
    <name evidence="1" type="ORF">PAXRUDRAFT_609509</name>
</gene>
<evidence type="ECO:0000313" key="1">
    <source>
        <dbReference type="EMBL" id="KIK98969.1"/>
    </source>
</evidence>
<name>A0A0D0E901_9AGAM</name>
<dbReference type="EMBL" id="KN824874">
    <property type="protein sequence ID" value="KIK98969.1"/>
    <property type="molecule type" value="Genomic_DNA"/>
</dbReference>
<reference evidence="2" key="2">
    <citation type="submission" date="2015-01" db="EMBL/GenBank/DDBJ databases">
        <title>Evolutionary Origins and Diversification of the Mycorrhizal Mutualists.</title>
        <authorList>
            <consortium name="DOE Joint Genome Institute"/>
            <consortium name="Mycorrhizal Genomics Consortium"/>
            <person name="Kohler A."/>
            <person name="Kuo A."/>
            <person name="Nagy L.G."/>
            <person name="Floudas D."/>
            <person name="Copeland A."/>
            <person name="Barry K.W."/>
            <person name="Cichocki N."/>
            <person name="Veneault-Fourrey C."/>
            <person name="LaButti K."/>
            <person name="Lindquist E.A."/>
            <person name="Lipzen A."/>
            <person name="Lundell T."/>
            <person name="Morin E."/>
            <person name="Murat C."/>
            <person name="Riley R."/>
            <person name="Ohm R."/>
            <person name="Sun H."/>
            <person name="Tunlid A."/>
            <person name="Henrissat B."/>
            <person name="Grigoriev I.V."/>
            <person name="Hibbett D.S."/>
            <person name="Martin F."/>
        </authorList>
    </citation>
    <scope>NUCLEOTIDE SEQUENCE [LARGE SCALE GENOMIC DNA]</scope>
    <source>
        <strain evidence="2">Ve08.2h10</strain>
    </source>
</reference>
<proteinExistence type="predicted"/>